<proteinExistence type="predicted"/>
<feature type="region of interest" description="Disordered" evidence="1">
    <location>
        <begin position="1"/>
        <end position="86"/>
    </location>
</feature>
<dbReference type="SUPFAM" id="SSF103473">
    <property type="entry name" value="MFS general substrate transporter"/>
    <property type="match status" value="1"/>
</dbReference>
<organism evidence="2 3">
    <name type="scientific">Hirsutella rhossiliensis</name>
    <dbReference type="NCBI Taxonomy" id="111463"/>
    <lineage>
        <taxon>Eukaryota</taxon>
        <taxon>Fungi</taxon>
        <taxon>Dikarya</taxon>
        <taxon>Ascomycota</taxon>
        <taxon>Pezizomycotina</taxon>
        <taxon>Sordariomycetes</taxon>
        <taxon>Hypocreomycetidae</taxon>
        <taxon>Hypocreales</taxon>
        <taxon>Ophiocordycipitaceae</taxon>
        <taxon>Hirsutella</taxon>
    </lineage>
</organism>
<comment type="caution">
    <text evidence="2">The sequence shown here is derived from an EMBL/GenBank/DDBJ whole genome shotgun (WGS) entry which is preliminary data.</text>
</comment>
<keyword evidence="3" id="KW-1185">Reference proteome</keyword>
<dbReference type="InterPro" id="IPR036259">
    <property type="entry name" value="MFS_trans_sf"/>
</dbReference>
<sequence>MGHMDSPGPPRAGPLYDKEPAFPPSRSLASATSTESGTVSVSGNEKPCPLKSRSEFSRDRPAEDEEAGEPRSVGASSGKEPICSPDGKRIMTEDDCYDTLGYSWPAWKKWMLLSSIFAVQVSMNFNTNVYPSVVTPLSEHFGVSEQAAQFGRWPILQSSLFLVNIWQILAALAPDFGSIIRCTSSGTFSLWRVFEKAPPNPTSWY</sequence>
<evidence type="ECO:0000313" key="3">
    <source>
        <dbReference type="Proteomes" id="UP000824596"/>
    </source>
</evidence>
<feature type="compositionally biased region" description="Low complexity" evidence="1">
    <location>
        <begin position="29"/>
        <end position="43"/>
    </location>
</feature>
<dbReference type="EMBL" id="JAIZPD010000012">
    <property type="protein sequence ID" value="KAH0959693.1"/>
    <property type="molecule type" value="Genomic_DNA"/>
</dbReference>
<protein>
    <submittedName>
        <fullName evidence="2">Uncharacterized protein</fullName>
    </submittedName>
</protein>
<dbReference type="GeneID" id="68358604"/>
<gene>
    <name evidence="2" type="ORF">HRG_09475</name>
</gene>
<dbReference type="AlphaFoldDB" id="A0A9P8MQ45"/>
<reference evidence="2" key="1">
    <citation type="submission" date="2021-09" db="EMBL/GenBank/DDBJ databases">
        <title>A high-quality genome of the endoparasitic fungus Hirsutella rhossiliensis with a comparison of Hirsutella genomes reveals transposable elements contributing to genome size variation.</title>
        <authorList>
            <person name="Lin R."/>
            <person name="Jiao Y."/>
            <person name="Sun X."/>
            <person name="Ling J."/>
            <person name="Xie B."/>
            <person name="Cheng X."/>
        </authorList>
    </citation>
    <scope>NUCLEOTIDE SEQUENCE</scope>
    <source>
        <strain evidence="2">HR02</strain>
    </source>
</reference>
<name>A0A9P8MQ45_9HYPO</name>
<feature type="compositionally biased region" description="Basic and acidic residues" evidence="1">
    <location>
        <begin position="52"/>
        <end position="61"/>
    </location>
</feature>
<accession>A0A9P8MQ45</accession>
<evidence type="ECO:0000313" key="2">
    <source>
        <dbReference type="EMBL" id="KAH0959693.1"/>
    </source>
</evidence>
<dbReference type="RefSeq" id="XP_044717206.1">
    <property type="nucleotide sequence ID" value="XM_044867946.1"/>
</dbReference>
<dbReference type="Proteomes" id="UP000824596">
    <property type="component" value="Unassembled WGS sequence"/>
</dbReference>
<evidence type="ECO:0000256" key="1">
    <source>
        <dbReference type="SAM" id="MobiDB-lite"/>
    </source>
</evidence>
<dbReference type="OrthoDB" id="3944960at2759"/>